<dbReference type="Gene3D" id="2.60.40.3960">
    <property type="entry name" value="Velvet domain"/>
    <property type="match status" value="1"/>
</dbReference>
<keyword evidence="3" id="KW-0804">Transcription</keyword>
<dbReference type="GeneID" id="36323270"/>
<feature type="domain" description="Velvet" evidence="6">
    <location>
        <begin position="32"/>
        <end position="230"/>
    </location>
</feature>
<evidence type="ECO:0000256" key="3">
    <source>
        <dbReference type="ARBA" id="ARBA00023163"/>
    </source>
</evidence>
<evidence type="ECO:0000313" key="8">
    <source>
        <dbReference type="Proteomes" id="UP000194127"/>
    </source>
</evidence>
<dbReference type="EMBL" id="KZ110592">
    <property type="protein sequence ID" value="OSX65888.1"/>
    <property type="molecule type" value="Genomic_DNA"/>
</dbReference>
<evidence type="ECO:0000256" key="5">
    <source>
        <dbReference type="SAM" id="MobiDB-lite"/>
    </source>
</evidence>
<dbReference type="InterPro" id="IPR021740">
    <property type="entry name" value="Velvet"/>
</dbReference>
<evidence type="ECO:0000256" key="4">
    <source>
        <dbReference type="ARBA" id="ARBA00023242"/>
    </source>
</evidence>
<dbReference type="InterPro" id="IPR037525">
    <property type="entry name" value="Velvet_dom"/>
</dbReference>
<dbReference type="PROSITE" id="PS51821">
    <property type="entry name" value="VELVET"/>
    <property type="match status" value="1"/>
</dbReference>
<evidence type="ECO:0000256" key="1">
    <source>
        <dbReference type="ARBA" id="ARBA00004123"/>
    </source>
</evidence>
<dbReference type="Pfam" id="PF11754">
    <property type="entry name" value="Velvet"/>
    <property type="match status" value="2"/>
</dbReference>
<protein>
    <recommendedName>
        <fullName evidence="6">Velvet domain-containing protein</fullName>
    </recommendedName>
</protein>
<name>A0A1X6NB70_9APHY</name>
<dbReference type="Proteomes" id="UP000194127">
    <property type="component" value="Unassembled WGS sequence"/>
</dbReference>
<comment type="subcellular location">
    <subcellularLocation>
        <location evidence="1">Nucleus</location>
    </subcellularLocation>
</comment>
<reference evidence="7 8" key="1">
    <citation type="submission" date="2017-04" db="EMBL/GenBank/DDBJ databases">
        <title>Genome Sequence of the Model Brown-Rot Fungus Postia placenta SB12.</title>
        <authorList>
            <consortium name="DOE Joint Genome Institute"/>
            <person name="Gaskell J."/>
            <person name="Kersten P."/>
            <person name="Larrondo L.F."/>
            <person name="Canessa P."/>
            <person name="Martinez D."/>
            <person name="Hibbett D."/>
            <person name="Schmoll M."/>
            <person name="Kubicek C.P."/>
            <person name="Martinez A.T."/>
            <person name="Yadav J."/>
            <person name="Master E."/>
            <person name="Magnuson J.K."/>
            <person name="James T."/>
            <person name="Yaver D."/>
            <person name="Berka R."/>
            <person name="Labutti K."/>
            <person name="Lipzen A."/>
            <person name="Aerts A."/>
            <person name="Barry K."/>
            <person name="Henrissat B."/>
            <person name="Blanchette R."/>
            <person name="Grigoriev I."/>
            <person name="Cullen D."/>
        </authorList>
    </citation>
    <scope>NUCLEOTIDE SEQUENCE [LARGE SCALE GENOMIC DNA]</scope>
    <source>
        <strain evidence="7 8">MAD-698-R-SB12</strain>
    </source>
</reference>
<dbReference type="PANTHER" id="PTHR33572:SF3">
    <property type="entry name" value="VELVET COMPLEX SUBUNIT B"/>
    <property type="match status" value="1"/>
</dbReference>
<dbReference type="GO" id="GO:0005634">
    <property type="term" value="C:nucleus"/>
    <property type="evidence" value="ECO:0007669"/>
    <property type="project" value="UniProtKB-SubCell"/>
</dbReference>
<gene>
    <name evidence="7" type="ORF">POSPLADRAFT_1043467</name>
</gene>
<dbReference type="OrthoDB" id="5599552at2759"/>
<dbReference type="PANTHER" id="PTHR33572">
    <property type="entry name" value="SPORE DEVELOPMENT REGULATOR VOSA"/>
    <property type="match status" value="1"/>
</dbReference>
<organism evidence="7 8">
    <name type="scientific">Postia placenta MAD-698-R-SB12</name>
    <dbReference type="NCBI Taxonomy" id="670580"/>
    <lineage>
        <taxon>Eukaryota</taxon>
        <taxon>Fungi</taxon>
        <taxon>Dikarya</taxon>
        <taxon>Basidiomycota</taxon>
        <taxon>Agaricomycotina</taxon>
        <taxon>Agaricomycetes</taxon>
        <taxon>Polyporales</taxon>
        <taxon>Adustoporiaceae</taxon>
        <taxon>Rhodonia</taxon>
    </lineage>
</organism>
<dbReference type="RefSeq" id="XP_024342682.1">
    <property type="nucleotide sequence ID" value="XM_024478320.1"/>
</dbReference>
<keyword evidence="8" id="KW-1185">Reference proteome</keyword>
<dbReference type="InterPro" id="IPR038491">
    <property type="entry name" value="Velvet_dom_sf"/>
</dbReference>
<proteinExistence type="predicted"/>
<evidence type="ECO:0000313" key="7">
    <source>
        <dbReference type="EMBL" id="OSX65888.1"/>
    </source>
</evidence>
<dbReference type="STRING" id="670580.A0A1X6NB70"/>
<keyword evidence="2" id="KW-0805">Transcription regulation</keyword>
<accession>A0A1X6NB70</accession>
<evidence type="ECO:0000259" key="6">
    <source>
        <dbReference type="PROSITE" id="PS51821"/>
    </source>
</evidence>
<evidence type="ECO:0000256" key="2">
    <source>
        <dbReference type="ARBA" id="ARBA00023015"/>
    </source>
</evidence>
<sequence>MSLSTTVKVRAKPAGSSPMSAPTSFMTGPFAGWTVRVELKELQKADMGRKYGQKDRRPLDPPPVLQLRFYRVFNNGTAHQWEHEIDAYTPSSSTRTVAMFSGSDDSSVSHAKAQVAVSDDDQNVEGASTYTTLLVGTRAVSASCVYHEGKKILAFVFSDLAVRAEGSFFLRYRVFDIMSAVTGGTQHPALAETFGGTFQVYSTKNFPGLQASTDLTKPAVYGGLDGVHLRALGFLINTHDGVGTDSNPRLRQPSVVLKLARFSDMVPAFGSVWIASMCSKSVTAFKYSEALRELLIRPGEEGRPLGIHHWALPGRRKMSANQARVVPYAIAQLTRGETQYITLRDTGACALPFEKAGNLMYHSHQARSYNIVRMQFTSTVPVSERRVP</sequence>
<keyword evidence="4" id="KW-0539">Nucleus</keyword>
<dbReference type="AlphaFoldDB" id="A0A1X6NB70"/>
<feature type="region of interest" description="Disordered" evidence="5">
    <location>
        <begin position="1"/>
        <end position="21"/>
    </location>
</feature>